<gene>
    <name evidence="2" type="ORF">ESA94_13965</name>
</gene>
<protein>
    <recommendedName>
        <fullName evidence="4">Signal peptide-containing protein</fullName>
    </recommendedName>
</protein>
<accession>A0A4Q1CGR5</accession>
<evidence type="ECO:0000313" key="2">
    <source>
        <dbReference type="EMBL" id="RXK59243.1"/>
    </source>
</evidence>
<evidence type="ECO:0000313" key="3">
    <source>
        <dbReference type="Proteomes" id="UP000290204"/>
    </source>
</evidence>
<reference evidence="2 3" key="1">
    <citation type="submission" date="2019-01" db="EMBL/GenBank/DDBJ databases">
        <title>Lacibacter sp. strain TTM-7.</title>
        <authorList>
            <person name="Chen W.-M."/>
        </authorList>
    </citation>
    <scope>NUCLEOTIDE SEQUENCE [LARGE SCALE GENOMIC DNA]</scope>
    <source>
        <strain evidence="2 3">TTM-7</strain>
    </source>
</reference>
<dbReference type="RefSeq" id="WP_129131547.1">
    <property type="nucleotide sequence ID" value="NZ_SDHW01000004.1"/>
</dbReference>
<keyword evidence="1" id="KW-1133">Transmembrane helix</keyword>
<proteinExistence type="predicted"/>
<evidence type="ECO:0008006" key="4">
    <source>
        <dbReference type="Google" id="ProtNLM"/>
    </source>
</evidence>
<keyword evidence="3" id="KW-1185">Reference proteome</keyword>
<comment type="caution">
    <text evidence="2">The sequence shown here is derived from an EMBL/GenBank/DDBJ whole genome shotgun (WGS) entry which is preliminary data.</text>
</comment>
<dbReference type="EMBL" id="SDHW01000004">
    <property type="protein sequence ID" value="RXK59243.1"/>
    <property type="molecule type" value="Genomic_DNA"/>
</dbReference>
<keyword evidence="1" id="KW-0812">Transmembrane</keyword>
<sequence>MRKFGVITSLIFIVIIIAGIYGILHDQITYSISPEYFTKFKYKQFGFESEQFGGHRATVAVIGFLATWWMGLFIGIPLGLLSLIFPDYKKMASVLKKSLFLVILIAVLTGIGGFVYGKFILVNNGVSWWLPDDLIDKSSFIIVGSIHNSSYLGGIAGLLTATVYMFMQKRRNNNTG</sequence>
<feature type="transmembrane region" description="Helical" evidence="1">
    <location>
        <begin position="140"/>
        <end position="166"/>
    </location>
</feature>
<keyword evidence="1" id="KW-0472">Membrane</keyword>
<feature type="transmembrane region" description="Helical" evidence="1">
    <location>
        <begin position="59"/>
        <end position="86"/>
    </location>
</feature>
<feature type="transmembrane region" description="Helical" evidence="1">
    <location>
        <begin position="98"/>
        <end position="120"/>
    </location>
</feature>
<dbReference type="OrthoDB" id="678065at2"/>
<evidence type="ECO:0000256" key="1">
    <source>
        <dbReference type="SAM" id="Phobius"/>
    </source>
</evidence>
<name>A0A4Q1CGR5_9BACT</name>
<organism evidence="2 3">
    <name type="scientific">Lacibacter luteus</name>
    <dbReference type="NCBI Taxonomy" id="2508719"/>
    <lineage>
        <taxon>Bacteria</taxon>
        <taxon>Pseudomonadati</taxon>
        <taxon>Bacteroidota</taxon>
        <taxon>Chitinophagia</taxon>
        <taxon>Chitinophagales</taxon>
        <taxon>Chitinophagaceae</taxon>
        <taxon>Lacibacter</taxon>
    </lineage>
</organism>
<dbReference type="AlphaFoldDB" id="A0A4Q1CGR5"/>
<feature type="transmembrane region" description="Helical" evidence="1">
    <location>
        <begin position="7"/>
        <end position="24"/>
    </location>
</feature>
<dbReference type="Proteomes" id="UP000290204">
    <property type="component" value="Unassembled WGS sequence"/>
</dbReference>